<comment type="similarity">
    <text evidence="1">Belongs to the AB hydrolase superfamily.</text>
</comment>
<dbReference type="RefSeq" id="WP_082877798.1">
    <property type="nucleotide sequence ID" value="NZ_LUUJ01000110.1"/>
</dbReference>
<evidence type="ECO:0000313" key="3">
    <source>
        <dbReference type="Proteomes" id="UP000077857"/>
    </source>
</evidence>
<dbReference type="InterPro" id="IPR029058">
    <property type="entry name" value="AB_hydrolase_fold"/>
</dbReference>
<evidence type="ECO:0000313" key="2">
    <source>
        <dbReference type="EMBL" id="OAI12468.1"/>
    </source>
</evidence>
<protein>
    <submittedName>
        <fullName evidence="2">Uncharacterized protein</fullName>
    </submittedName>
</protein>
<dbReference type="PANTHER" id="PTHR43039">
    <property type="entry name" value="ESTERASE-RELATED"/>
    <property type="match status" value="1"/>
</dbReference>
<evidence type="ECO:0000256" key="1">
    <source>
        <dbReference type="ARBA" id="ARBA00008645"/>
    </source>
</evidence>
<organism evidence="2 3">
    <name type="scientific">Methylomonas koyamae</name>
    <dbReference type="NCBI Taxonomy" id="702114"/>
    <lineage>
        <taxon>Bacteria</taxon>
        <taxon>Pseudomonadati</taxon>
        <taxon>Pseudomonadota</taxon>
        <taxon>Gammaproteobacteria</taxon>
        <taxon>Methylococcales</taxon>
        <taxon>Methylococcaceae</taxon>
        <taxon>Methylomonas</taxon>
    </lineage>
</organism>
<dbReference type="SUPFAM" id="SSF53474">
    <property type="entry name" value="alpha/beta-Hydrolases"/>
    <property type="match status" value="1"/>
</dbReference>
<accession>A0A177N3B3</accession>
<dbReference type="EMBL" id="LUUJ01000110">
    <property type="protein sequence ID" value="OAI12468.1"/>
    <property type="molecule type" value="Genomic_DNA"/>
</dbReference>
<sequence length="138" mass="15355">MLAALQAPQRIAKLVLLGASPRYLNDGGFSKKDIDEIYAAATQSYPDWLASFASTALASPDRPELGRYFTDCLNAYPPERLLTVLCWVLQTDYRREIGQLDIPTHPDPAIPQRPICAAGDRRISAKPNPAQRIAAYRR</sequence>
<dbReference type="Gene3D" id="3.40.50.1820">
    <property type="entry name" value="alpha/beta hydrolase"/>
    <property type="match status" value="1"/>
</dbReference>
<reference evidence="2 3" key="1">
    <citation type="submission" date="2016-03" db="EMBL/GenBank/DDBJ databases">
        <authorList>
            <person name="Ploux O."/>
        </authorList>
    </citation>
    <scope>NUCLEOTIDE SEQUENCE [LARGE SCALE GENOMIC DNA]</scope>
    <source>
        <strain evidence="2 3">R-45378</strain>
    </source>
</reference>
<dbReference type="Proteomes" id="UP000077857">
    <property type="component" value="Unassembled WGS sequence"/>
</dbReference>
<dbReference type="AlphaFoldDB" id="A0A177N3B3"/>
<dbReference type="OrthoDB" id="7055710at2"/>
<proteinExistence type="inferred from homology"/>
<gene>
    <name evidence="2" type="ORF">A1507_03025</name>
</gene>
<name>A0A177N3B3_9GAMM</name>
<comment type="caution">
    <text evidence="2">The sequence shown here is derived from an EMBL/GenBank/DDBJ whole genome shotgun (WGS) entry which is preliminary data.</text>
</comment>